<dbReference type="Proteomes" id="UP000013049">
    <property type="component" value="Unassembled WGS sequence"/>
</dbReference>
<dbReference type="HOGENOM" id="CLU_3264299_0_0_6"/>
<accession>N8V3R9</accession>
<evidence type="ECO:0000313" key="2">
    <source>
        <dbReference type="Proteomes" id="UP000013049"/>
    </source>
</evidence>
<dbReference type="AlphaFoldDB" id="N8V3R9"/>
<sequence>MFDPTLLISGIENVKDPMFEIRSAAYQMSKNAAQKKCLNLD</sequence>
<dbReference type="EMBL" id="APPC01000001">
    <property type="protein sequence ID" value="ENU94250.1"/>
    <property type="molecule type" value="Genomic_DNA"/>
</dbReference>
<evidence type="ECO:0000313" key="1">
    <source>
        <dbReference type="EMBL" id="ENU94250.1"/>
    </source>
</evidence>
<comment type="caution">
    <text evidence="1">The sequence shown here is derived from an EMBL/GenBank/DDBJ whole genome shotgun (WGS) entry which is preliminary data.</text>
</comment>
<dbReference type="InterPro" id="IPR020835">
    <property type="entry name" value="Catalase_sf"/>
</dbReference>
<dbReference type="Gene3D" id="1.20.1280.120">
    <property type="match status" value="1"/>
</dbReference>
<organism evidence="1 2">
    <name type="scientific">Acinetobacter vivianii</name>
    <dbReference type="NCBI Taxonomy" id="1776742"/>
    <lineage>
        <taxon>Bacteria</taxon>
        <taxon>Pseudomonadati</taxon>
        <taxon>Pseudomonadota</taxon>
        <taxon>Gammaproteobacteria</taxon>
        <taxon>Moraxellales</taxon>
        <taxon>Moraxellaceae</taxon>
        <taxon>Acinetobacter</taxon>
    </lineage>
</organism>
<dbReference type="GO" id="GO:0020037">
    <property type="term" value="F:heme binding"/>
    <property type="evidence" value="ECO:0007669"/>
    <property type="project" value="InterPro"/>
</dbReference>
<proteinExistence type="predicted"/>
<gene>
    <name evidence="1" type="ORF">F971_00147</name>
</gene>
<dbReference type="SUPFAM" id="SSF56634">
    <property type="entry name" value="Heme-dependent catalase-like"/>
    <property type="match status" value="1"/>
</dbReference>
<name>N8V3R9_9GAMM</name>
<reference evidence="1 2" key="1">
    <citation type="submission" date="2013-02" db="EMBL/GenBank/DDBJ databases">
        <title>The Genome Sequence of Acinetobacter sp. NIPH 758.</title>
        <authorList>
            <consortium name="The Broad Institute Genome Sequencing Platform"/>
            <consortium name="The Broad Institute Genome Sequencing Center for Infectious Disease"/>
            <person name="Cerqueira G."/>
            <person name="Feldgarden M."/>
            <person name="Courvalin P."/>
            <person name="Perichon B."/>
            <person name="Grillot-Courvalin C."/>
            <person name="Clermont D."/>
            <person name="Rocha E."/>
            <person name="Yoon E.-J."/>
            <person name="Nemec A."/>
            <person name="Walker B."/>
            <person name="Young S.K."/>
            <person name="Zeng Q."/>
            <person name="Gargeya S."/>
            <person name="Fitzgerald M."/>
            <person name="Haas B."/>
            <person name="Abouelleil A."/>
            <person name="Alvarado L."/>
            <person name="Arachchi H.M."/>
            <person name="Berlin A.M."/>
            <person name="Chapman S.B."/>
            <person name="Dewar J."/>
            <person name="Goldberg J."/>
            <person name="Griggs A."/>
            <person name="Gujja S."/>
            <person name="Hansen M."/>
            <person name="Howarth C."/>
            <person name="Imamovic A."/>
            <person name="Larimer J."/>
            <person name="McCowan C."/>
            <person name="Murphy C."/>
            <person name="Neiman D."/>
            <person name="Pearson M."/>
            <person name="Priest M."/>
            <person name="Roberts A."/>
            <person name="Saif S."/>
            <person name="Shea T."/>
            <person name="Sisk P."/>
            <person name="Sykes S."/>
            <person name="Wortman J."/>
            <person name="Nusbaum C."/>
            <person name="Birren B."/>
        </authorList>
    </citation>
    <scope>NUCLEOTIDE SEQUENCE [LARGE SCALE GENOMIC DNA]</scope>
    <source>
        <strain evidence="1 2">NIPH 758</strain>
    </source>
</reference>
<dbReference type="Gene3D" id="2.40.180.10">
    <property type="entry name" value="Catalase core domain"/>
    <property type="match status" value="1"/>
</dbReference>
<protein>
    <submittedName>
        <fullName evidence="1">Uncharacterized protein</fullName>
    </submittedName>
</protein>